<dbReference type="Proteomes" id="UP000078543">
    <property type="component" value="Unassembled WGS sequence"/>
</dbReference>
<dbReference type="AlphaFoldDB" id="A0A178M9B1"/>
<keyword evidence="2" id="KW-1185">Reference proteome</keyword>
<comment type="caution">
    <text evidence="1">The sequence shown here is derived from an EMBL/GenBank/DDBJ whole genome shotgun (WGS) entry which is preliminary data.</text>
</comment>
<sequence>MFKAACSPATPFASRGTGTVMIGNRSRRCRSDYLGNAEPDLHELLGDEVLRRMMTRDGVEPEMVLALVAHMQEMSA</sequence>
<reference evidence="1 2" key="1">
    <citation type="submission" date="2016-04" db="EMBL/GenBank/DDBJ databases">
        <title>Draft genome sequence of freshwater magnetotactic bacteria Magnetospirillum marisnigri SP-1 and Magnetospirillum moscoviense BB-1.</title>
        <authorList>
            <person name="Koziaeva V."/>
            <person name="Dziuba M.V."/>
            <person name="Ivanov T.M."/>
            <person name="Kuznetsov B."/>
            <person name="Grouzdev D.S."/>
        </authorList>
    </citation>
    <scope>NUCLEOTIDE SEQUENCE [LARGE SCALE GENOMIC DNA]</scope>
    <source>
        <strain evidence="1 2">BB-1</strain>
    </source>
</reference>
<evidence type="ECO:0000313" key="2">
    <source>
        <dbReference type="Proteomes" id="UP000078543"/>
    </source>
</evidence>
<dbReference type="RefSeq" id="WP_068504304.1">
    <property type="nucleotide sequence ID" value="NZ_LWQU01000189.1"/>
</dbReference>
<accession>A0A178M9B1</accession>
<protein>
    <submittedName>
        <fullName evidence="1">Uncharacterized protein</fullName>
    </submittedName>
</protein>
<organism evidence="1 2">
    <name type="scientific">Magnetospirillum moscoviense</name>
    <dbReference type="NCBI Taxonomy" id="1437059"/>
    <lineage>
        <taxon>Bacteria</taxon>
        <taxon>Pseudomonadati</taxon>
        <taxon>Pseudomonadota</taxon>
        <taxon>Alphaproteobacteria</taxon>
        <taxon>Rhodospirillales</taxon>
        <taxon>Rhodospirillaceae</taxon>
        <taxon>Magnetospirillum</taxon>
    </lineage>
</organism>
<proteinExistence type="predicted"/>
<evidence type="ECO:0000313" key="1">
    <source>
        <dbReference type="EMBL" id="OAN45116.1"/>
    </source>
</evidence>
<dbReference type="EMBL" id="LWQU01000189">
    <property type="protein sequence ID" value="OAN45116.1"/>
    <property type="molecule type" value="Genomic_DNA"/>
</dbReference>
<dbReference type="OrthoDB" id="7359191at2"/>
<gene>
    <name evidence="1" type="ORF">A6A05_17120</name>
</gene>
<name>A0A178M9B1_9PROT</name>